<reference evidence="3 4" key="1">
    <citation type="journal article" date="2010" name="Stand. Genomic Sci.">
        <title>Complete genome sequence of Segniliparus rotundus type strain (CDC 1076).</title>
        <authorList>
            <person name="Sikorski J."/>
            <person name="Lapidus A."/>
            <person name="Copeland A."/>
            <person name="Misra M."/>
            <person name="Glavina Del Rio T."/>
            <person name="Nolan M."/>
            <person name="Lucas S."/>
            <person name="Chen F."/>
            <person name="Tice H."/>
            <person name="Cheng J.F."/>
            <person name="Jando M."/>
            <person name="Schneider S."/>
            <person name="Bruce D."/>
            <person name="Goodwin L."/>
            <person name="Pitluck S."/>
            <person name="Liolios K."/>
            <person name="Mikhailova N."/>
            <person name="Pati A."/>
            <person name="Ivanova N."/>
            <person name="Mavromatis K."/>
            <person name="Chen A."/>
            <person name="Palaniappan K."/>
            <person name="Chertkov O."/>
            <person name="Land M."/>
            <person name="Hauser L."/>
            <person name="Chang Y.J."/>
            <person name="Jeffries C.D."/>
            <person name="Brettin T."/>
            <person name="Detter J.C."/>
            <person name="Han C."/>
            <person name="Rohde M."/>
            <person name="Goker M."/>
            <person name="Bristow J."/>
            <person name="Eisen J.A."/>
            <person name="Markowitz V."/>
            <person name="Hugenholtz P."/>
            <person name="Kyrpides N.C."/>
            <person name="Klenk H.P."/>
        </authorList>
    </citation>
    <scope>NUCLEOTIDE SEQUENCE [LARGE SCALE GENOMIC DNA]</scope>
    <source>
        <strain evidence="4">ATCC BAA-972 / CDC 1076 / CIP 108378 / DSM 44985 / JCM 13578</strain>
    </source>
</reference>
<proteinExistence type="predicted"/>
<name>D6ZBX4_SEGRD</name>
<keyword evidence="4" id="KW-1185">Reference proteome</keyword>
<evidence type="ECO:0000259" key="2">
    <source>
        <dbReference type="Pfam" id="PF20171"/>
    </source>
</evidence>
<dbReference type="eggNOG" id="COG3429">
    <property type="taxonomic scope" value="Bacteria"/>
</dbReference>
<dbReference type="OrthoDB" id="128564at2"/>
<dbReference type="InterPro" id="IPR046802">
    <property type="entry name" value="OpcA_G6PD_C"/>
</dbReference>
<sequence length="307" mass="32440">MSIIDLPATTTEKISKRLVALRTATGNPAVSRVLTLVVCVEDGEDVELAISAAGTANREHPCRVIIVAKGQRYAATRLDAQIRVGGDAGASEVVVLRLYGPLADHGDSVVIPFLLPDTPVVAWWPGLAPEVPAEDPIGALASRRVTNSITAADAAASLAKLVHGYAPGDTDLVWARATPIRSILTASLDEPNYEPVTEAVVLGPEPSITLDLVAGWLAARLAVPVRRGAGSLEISLHRHGGTLSLTQDRRGNGRVVRPGRPESAVSLFHQDVPALLAQELRFMDPDEVYEQALQGFGSVTKDEEAAA</sequence>
<gene>
    <name evidence="3" type="ordered locus">Srot_0464</name>
</gene>
<dbReference type="Pfam" id="PF20171">
    <property type="entry name" value="OpcA_G6PD_C"/>
    <property type="match status" value="1"/>
</dbReference>
<dbReference type="Proteomes" id="UP000002247">
    <property type="component" value="Chromosome"/>
</dbReference>
<feature type="domain" description="Glucose-6-phosphate dehydrogenase assembly protein OpcA C-terminal" evidence="2">
    <location>
        <begin position="167"/>
        <end position="293"/>
    </location>
</feature>
<dbReference type="InterPro" id="IPR004555">
    <property type="entry name" value="G6PDH_assembly_OpcA"/>
</dbReference>
<evidence type="ECO:0000313" key="4">
    <source>
        <dbReference type="Proteomes" id="UP000002247"/>
    </source>
</evidence>
<organism evidence="3 4">
    <name type="scientific">Segniliparus rotundus (strain ATCC BAA-972 / CDC 1076 / CIP 108378 / DSM 44985 / JCM 13578)</name>
    <dbReference type="NCBI Taxonomy" id="640132"/>
    <lineage>
        <taxon>Bacteria</taxon>
        <taxon>Bacillati</taxon>
        <taxon>Actinomycetota</taxon>
        <taxon>Actinomycetes</taxon>
        <taxon>Mycobacteriales</taxon>
        <taxon>Segniliparaceae</taxon>
        <taxon>Segniliparus</taxon>
    </lineage>
</organism>
<dbReference type="AlphaFoldDB" id="D6ZBX4"/>
<dbReference type="HOGENOM" id="CLU_046988_1_0_11"/>
<dbReference type="PANTHER" id="PTHR38658:SF1">
    <property type="entry name" value="OXPP CYCLE PROTEIN OPCA-RELATED"/>
    <property type="match status" value="1"/>
</dbReference>
<accession>D6ZBX4</accession>
<dbReference type="EMBL" id="CP001958">
    <property type="protein sequence ID" value="ADG96951.1"/>
    <property type="molecule type" value="Genomic_DNA"/>
</dbReference>
<dbReference type="RefSeq" id="WP_013137407.1">
    <property type="nucleotide sequence ID" value="NC_014168.1"/>
</dbReference>
<dbReference type="InterPro" id="IPR046801">
    <property type="entry name" value="OpcA_G6PD_N"/>
</dbReference>
<dbReference type="KEGG" id="srt:Srot_0464"/>
<feature type="domain" description="Glucose-6-phosphate dehydrogenase assembly protein OpcA N-terminal" evidence="1">
    <location>
        <begin position="55"/>
        <end position="161"/>
    </location>
</feature>
<evidence type="ECO:0000313" key="3">
    <source>
        <dbReference type="EMBL" id="ADG96951.1"/>
    </source>
</evidence>
<dbReference type="PANTHER" id="PTHR38658">
    <property type="entry name" value="OXPP CYCLE PROTEIN OPCA-RELATED"/>
    <property type="match status" value="1"/>
</dbReference>
<evidence type="ECO:0000259" key="1">
    <source>
        <dbReference type="Pfam" id="PF10128"/>
    </source>
</evidence>
<protein>
    <submittedName>
        <fullName evidence="3">Glucose-6-phosphate dehydrogenase subunit</fullName>
    </submittedName>
</protein>
<dbReference type="STRING" id="640132.Srot_0464"/>
<dbReference type="Pfam" id="PF10128">
    <property type="entry name" value="OpcA_G6PD_assem"/>
    <property type="match status" value="1"/>
</dbReference>